<dbReference type="Proteomes" id="UP000831701">
    <property type="component" value="Chromosome 19"/>
</dbReference>
<keyword evidence="2" id="KW-1185">Reference proteome</keyword>
<evidence type="ECO:0000313" key="2">
    <source>
        <dbReference type="Proteomes" id="UP000831701"/>
    </source>
</evidence>
<proteinExistence type="predicted"/>
<reference evidence="1" key="1">
    <citation type="submission" date="2022-04" db="EMBL/GenBank/DDBJ databases">
        <title>Jade perch genome.</title>
        <authorList>
            <person name="Chao B."/>
        </authorList>
    </citation>
    <scope>NUCLEOTIDE SEQUENCE</scope>
    <source>
        <strain evidence="1">CB-2022</strain>
    </source>
</reference>
<accession>A0ACB8VM96</accession>
<protein>
    <submittedName>
        <fullName evidence="1">Uncharacterized protein</fullName>
    </submittedName>
</protein>
<sequence>MWLNTSWRAVLSVPGERHRGRPGWDFSSHYWYHSVNGPTLLDFITGPPPSKVEKEVTLEDILVFFTGCDNIPPLGFSPEPSLEFIAHSRFPLANTC</sequence>
<gene>
    <name evidence="1" type="ORF">L3Q82_003460</name>
</gene>
<comment type="caution">
    <text evidence="1">The sequence shown here is derived from an EMBL/GenBank/DDBJ whole genome shotgun (WGS) entry which is preliminary data.</text>
</comment>
<dbReference type="EMBL" id="CM041549">
    <property type="protein sequence ID" value="KAI3356795.1"/>
    <property type="molecule type" value="Genomic_DNA"/>
</dbReference>
<organism evidence="1 2">
    <name type="scientific">Scortum barcoo</name>
    <name type="common">barcoo grunter</name>
    <dbReference type="NCBI Taxonomy" id="214431"/>
    <lineage>
        <taxon>Eukaryota</taxon>
        <taxon>Metazoa</taxon>
        <taxon>Chordata</taxon>
        <taxon>Craniata</taxon>
        <taxon>Vertebrata</taxon>
        <taxon>Euteleostomi</taxon>
        <taxon>Actinopterygii</taxon>
        <taxon>Neopterygii</taxon>
        <taxon>Teleostei</taxon>
        <taxon>Neoteleostei</taxon>
        <taxon>Acanthomorphata</taxon>
        <taxon>Eupercaria</taxon>
        <taxon>Centrarchiformes</taxon>
        <taxon>Terapontoidei</taxon>
        <taxon>Terapontidae</taxon>
        <taxon>Scortum</taxon>
    </lineage>
</organism>
<name>A0ACB8VM96_9TELE</name>
<evidence type="ECO:0000313" key="1">
    <source>
        <dbReference type="EMBL" id="KAI3356795.1"/>
    </source>
</evidence>